<sequence length="258" mass="28715">MSGSIIGSISDRPLQTQQAAKRRLRQIVRERYAAADRAGLKVASDHVMQALEQLPEFIAARCVALYWSLPGEVETHAFAEKWRHEKQVLLPVMHGDGLLLYPFTGREHLVQRRFGVWEPDPEAPFSALPGTPVPDTTSEHTPNRKSLLAAHTTQVPRTNPPQAQPTEPAELTGRDPDPDLIVVPAVGFDPQGSRLGHGKGFYDRLLPGTQALKVGICFDFQLFEHIPAEEHDVPMDRIIAGSRDGSLLYFCDKNDAYR</sequence>
<dbReference type="PATRIC" id="fig|742725.3.peg.1009"/>
<comment type="cofactor">
    <cofactor evidence="4">
        <name>Mg(2+)</name>
        <dbReference type="ChEBI" id="CHEBI:18420"/>
    </cofactor>
</comment>
<evidence type="ECO:0000256" key="4">
    <source>
        <dbReference type="RuleBase" id="RU361279"/>
    </source>
</evidence>
<comment type="caution">
    <text evidence="6">The sequence shown here is derived from an EMBL/GenBank/DDBJ whole genome shotgun (WGS) entry which is preliminary data.</text>
</comment>
<dbReference type="GO" id="GO:0005524">
    <property type="term" value="F:ATP binding"/>
    <property type="evidence" value="ECO:0007669"/>
    <property type="project" value="UniProtKB-KW"/>
</dbReference>
<dbReference type="GO" id="GO:0030272">
    <property type="term" value="F:5-formyltetrahydrofolate cyclo-ligase activity"/>
    <property type="evidence" value="ECO:0007669"/>
    <property type="project" value="UniProtKB-EC"/>
</dbReference>
<keyword evidence="6" id="KW-0436">Ligase</keyword>
<dbReference type="PANTHER" id="PTHR23407:SF1">
    <property type="entry name" value="5-FORMYLTETRAHYDROFOLATE CYCLO-LIGASE"/>
    <property type="match status" value="1"/>
</dbReference>
<evidence type="ECO:0000313" key="6">
    <source>
        <dbReference type="EMBL" id="EHB92750.1"/>
    </source>
</evidence>
<dbReference type="EMBL" id="ADLD01000009">
    <property type="protein sequence ID" value="EHB92750.1"/>
    <property type="molecule type" value="Genomic_DNA"/>
</dbReference>
<feature type="region of interest" description="Disordered" evidence="5">
    <location>
        <begin position="151"/>
        <end position="176"/>
    </location>
</feature>
<dbReference type="PANTHER" id="PTHR23407">
    <property type="entry name" value="ATPASE INHIBITOR/5-FORMYLTETRAHYDROFOLATE CYCLO-LIGASE"/>
    <property type="match status" value="1"/>
</dbReference>
<keyword evidence="2 4" id="KW-0547">Nucleotide-binding</keyword>
<dbReference type="InterPro" id="IPR024185">
    <property type="entry name" value="FTHF_cligase-like_sf"/>
</dbReference>
<keyword evidence="4" id="KW-0479">Metal-binding</keyword>
<dbReference type="AlphaFoldDB" id="G5H7B1"/>
<evidence type="ECO:0000256" key="5">
    <source>
        <dbReference type="SAM" id="MobiDB-lite"/>
    </source>
</evidence>
<dbReference type="OrthoDB" id="9801938at2"/>
<evidence type="ECO:0000256" key="2">
    <source>
        <dbReference type="ARBA" id="ARBA00022741"/>
    </source>
</evidence>
<dbReference type="GO" id="GO:0035999">
    <property type="term" value="P:tetrahydrofolate interconversion"/>
    <property type="evidence" value="ECO:0007669"/>
    <property type="project" value="TreeGrafter"/>
</dbReference>
<organism evidence="6 7">
    <name type="scientific">Alistipes indistinctus YIT 12060</name>
    <dbReference type="NCBI Taxonomy" id="742725"/>
    <lineage>
        <taxon>Bacteria</taxon>
        <taxon>Pseudomonadati</taxon>
        <taxon>Bacteroidota</taxon>
        <taxon>Bacteroidia</taxon>
        <taxon>Bacteroidales</taxon>
        <taxon>Rikenellaceae</taxon>
        <taxon>Alistipes</taxon>
    </lineage>
</organism>
<dbReference type="InterPro" id="IPR037171">
    <property type="entry name" value="NagB/RpiA_transferase-like"/>
</dbReference>
<feature type="region of interest" description="Disordered" evidence="5">
    <location>
        <begin position="123"/>
        <end position="142"/>
    </location>
</feature>
<keyword evidence="7" id="KW-1185">Reference proteome</keyword>
<comment type="catalytic activity">
    <reaction evidence="4">
        <text>(6S)-5-formyl-5,6,7,8-tetrahydrofolate + ATP = (6R)-5,10-methenyltetrahydrofolate + ADP + phosphate</text>
        <dbReference type="Rhea" id="RHEA:10488"/>
        <dbReference type="ChEBI" id="CHEBI:30616"/>
        <dbReference type="ChEBI" id="CHEBI:43474"/>
        <dbReference type="ChEBI" id="CHEBI:57455"/>
        <dbReference type="ChEBI" id="CHEBI:57457"/>
        <dbReference type="ChEBI" id="CHEBI:456216"/>
        <dbReference type="EC" id="6.3.3.2"/>
    </reaction>
</comment>
<dbReference type="STRING" id="742725.HMPREF9450_00954"/>
<evidence type="ECO:0000313" key="7">
    <source>
        <dbReference type="Proteomes" id="UP000006008"/>
    </source>
</evidence>
<dbReference type="GO" id="GO:0046872">
    <property type="term" value="F:metal ion binding"/>
    <property type="evidence" value="ECO:0007669"/>
    <property type="project" value="UniProtKB-KW"/>
</dbReference>
<dbReference type="GeneID" id="92816028"/>
<keyword evidence="4" id="KW-0460">Magnesium</keyword>
<dbReference type="EC" id="6.3.3.2" evidence="4"/>
<dbReference type="SUPFAM" id="SSF100950">
    <property type="entry name" value="NagB/RpiA/CoA transferase-like"/>
    <property type="match status" value="1"/>
</dbReference>
<dbReference type="InterPro" id="IPR002698">
    <property type="entry name" value="FTHF_cligase"/>
</dbReference>
<comment type="similarity">
    <text evidence="1 4">Belongs to the 5-formyltetrahydrofolate cyclo-ligase family.</text>
</comment>
<name>G5H7B1_9BACT</name>
<dbReference type="RefSeq" id="WP_009133760.1">
    <property type="nucleotide sequence ID" value="NZ_CP102250.1"/>
</dbReference>
<keyword evidence="3 4" id="KW-0067">ATP-binding</keyword>
<dbReference type="HOGENOM" id="CLU_066245_1_1_10"/>
<dbReference type="Gene3D" id="3.40.50.10420">
    <property type="entry name" value="NagB/RpiA/CoA transferase-like"/>
    <property type="match status" value="1"/>
</dbReference>
<dbReference type="Proteomes" id="UP000006008">
    <property type="component" value="Unassembled WGS sequence"/>
</dbReference>
<protein>
    <recommendedName>
        <fullName evidence="4">5-formyltetrahydrofolate cyclo-ligase</fullName>
        <ecNumber evidence="4">6.3.3.2</ecNumber>
    </recommendedName>
</protein>
<proteinExistence type="inferred from homology"/>
<reference evidence="6 7" key="1">
    <citation type="submission" date="2011-08" db="EMBL/GenBank/DDBJ databases">
        <title>The Genome Sequence of Alistipes indistinctus YIT 12060.</title>
        <authorList>
            <consortium name="The Broad Institute Genome Sequencing Platform"/>
            <person name="Earl A."/>
            <person name="Ward D."/>
            <person name="Feldgarden M."/>
            <person name="Gevers D."/>
            <person name="Morotomi M."/>
            <person name="Young S.K."/>
            <person name="Zeng Q."/>
            <person name="Gargeya S."/>
            <person name="Fitzgerald M."/>
            <person name="Haas B."/>
            <person name="Abouelleil A."/>
            <person name="Alvarado L."/>
            <person name="Arachchi H.M."/>
            <person name="Berlin A."/>
            <person name="Brown A."/>
            <person name="Chapman S.B."/>
            <person name="Chen Z."/>
            <person name="Dunbar C."/>
            <person name="Freedman E."/>
            <person name="Gearin G."/>
            <person name="Gellesch M."/>
            <person name="Goldberg J."/>
            <person name="Griggs A."/>
            <person name="Gujja S."/>
            <person name="Heiman D."/>
            <person name="Howarth C."/>
            <person name="Larson L."/>
            <person name="Lui A."/>
            <person name="MacDonald P.J.P."/>
            <person name="Montmayeur A."/>
            <person name="Murphy C."/>
            <person name="Neiman D."/>
            <person name="Pearson M."/>
            <person name="Priest M."/>
            <person name="Roberts A."/>
            <person name="Saif S."/>
            <person name="Shea T."/>
            <person name="Shenoy N."/>
            <person name="Sisk P."/>
            <person name="Stolte C."/>
            <person name="Sykes S."/>
            <person name="Wortman J."/>
            <person name="Nusbaum C."/>
            <person name="Birren B."/>
        </authorList>
    </citation>
    <scope>NUCLEOTIDE SEQUENCE [LARGE SCALE GENOMIC DNA]</scope>
    <source>
        <strain evidence="6 7">YIT 12060</strain>
    </source>
</reference>
<gene>
    <name evidence="6" type="ORF">HMPREF9450_00954</name>
</gene>
<dbReference type="Pfam" id="PF01812">
    <property type="entry name" value="5-FTHF_cyc-lig"/>
    <property type="match status" value="2"/>
</dbReference>
<accession>G5H7B1</accession>
<dbReference type="eggNOG" id="COG0212">
    <property type="taxonomic scope" value="Bacteria"/>
</dbReference>
<evidence type="ECO:0000256" key="3">
    <source>
        <dbReference type="ARBA" id="ARBA00022840"/>
    </source>
</evidence>
<evidence type="ECO:0000256" key="1">
    <source>
        <dbReference type="ARBA" id="ARBA00010638"/>
    </source>
</evidence>
<dbReference type="GO" id="GO:0009396">
    <property type="term" value="P:folic acid-containing compound biosynthetic process"/>
    <property type="evidence" value="ECO:0007669"/>
    <property type="project" value="TreeGrafter"/>
</dbReference>
<dbReference type="NCBIfam" id="TIGR02727">
    <property type="entry name" value="MTHFS_bact"/>
    <property type="match status" value="1"/>
</dbReference>